<comment type="caution">
    <text evidence="2">The sequence shown here is derived from an EMBL/GenBank/DDBJ whole genome shotgun (WGS) entry which is preliminary data.</text>
</comment>
<dbReference type="EMBL" id="NEVH01015855">
    <property type="protein sequence ID" value="PNF26433.1"/>
    <property type="molecule type" value="Genomic_DNA"/>
</dbReference>
<dbReference type="OrthoDB" id="6367289at2759"/>
<protein>
    <submittedName>
        <fullName evidence="2">Uncharacterized protein</fullName>
    </submittedName>
</protein>
<accession>A0A2J7QCY5</accession>
<feature type="region of interest" description="Disordered" evidence="1">
    <location>
        <begin position="128"/>
        <end position="168"/>
    </location>
</feature>
<evidence type="ECO:0000256" key="1">
    <source>
        <dbReference type="SAM" id="MobiDB-lite"/>
    </source>
</evidence>
<evidence type="ECO:0000313" key="3">
    <source>
        <dbReference type="Proteomes" id="UP000235965"/>
    </source>
</evidence>
<organism evidence="2 3">
    <name type="scientific">Cryptotermes secundus</name>
    <dbReference type="NCBI Taxonomy" id="105785"/>
    <lineage>
        <taxon>Eukaryota</taxon>
        <taxon>Metazoa</taxon>
        <taxon>Ecdysozoa</taxon>
        <taxon>Arthropoda</taxon>
        <taxon>Hexapoda</taxon>
        <taxon>Insecta</taxon>
        <taxon>Pterygota</taxon>
        <taxon>Neoptera</taxon>
        <taxon>Polyneoptera</taxon>
        <taxon>Dictyoptera</taxon>
        <taxon>Blattodea</taxon>
        <taxon>Blattoidea</taxon>
        <taxon>Termitoidae</taxon>
        <taxon>Kalotermitidae</taxon>
        <taxon>Cryptotermitinae</taxon>
        <taxon>Cryptotermes</taxon>
    </lineage>
</organism>
<name>A0A2J7QCY5_9NEOP</name>
<evidence type="ECO:0000313" key="2">
    <source>
        <dbReference type="EMBL" id="PNF26433.1"/>
    </source>
</evidence>
<proteinExistence type="predicted"/>
<keyword evidence="3" id="KW-1185">Reference proteome</keyword>
<dbReference type="Proteomes" id="UP000235965">
    <property type="component" value="Unassembled WGS sequence"/>
</dbReference>
<dbReference type="InParanoid" id="A0A2J7QCY5"/>
<reference evidence="2 3" key="1">
    <citation type="submission" date="2017-12" db="EMBL/GenBank/DDBJ databases">
        <title>Hemimetabolous genomes reveal molecular basis of termite eusociality.</title>
        <authorList>
            <person name="Harrison M.C."/>
            <person name="Jongepier E."/>
            <person name="Robertson H.M."/>
            <person name="Arning N."/>
            <person name="Bitard-Feildel T."/>
            <person name="Chao H."/>
            <person name="Childers C.P."/>
            <person name="Dinh H."/>
            <person name="Doddapaneni H."/>
            <person name="Dugan S."/>
            <person name="Gowin J."/>
            <person name="Greiner C."/>
            <person name="Han Y."/>
            <person name="Hu H."/>
            <person name="Hughes D.S.T."/>
            <person name="Huylmans A.-K."/>
            <person name="Kemena C."/>
            <person name="Kremer L.P.M."/>
            <person name="Lee S.L."/>
            <person name="Lopez-Ezquerra A."/>
            <person name="Mallet L."/>
            <person name="Monroy-Kuhn J.M."/>
            <person name="Moser A."/>
            <person name="Murali S.C."/>
            <person name="Muzny D.M."/>
            <person name="Otani S."/>
            <person name="Piulachs M.-D."/>
            <person name="Poelchau M."/>
            <person name="Qu J."/>
            <person name="Schaub F."/>
            <person name="Wada-Katsumata A."/>
            <person name="Worley K.C."/>
            <person name="Xie Q."/>
            <person name="Ylla G."/>
            <person name="Poulsen M."/>
            <person name="Gibbs R.A."/>
            <person name="Schal C."/>
            <person name="Richards S."/>
            <person name="Belles X."/>
            <person name="Korb J."/>
            <person name="Bornberg-Bauer E."/>
        </authorList>
    </citation>
    <scope>NUCLEOTIDE SEQUENCE [LARGE SCALE GENOMIC DNA]</scope>
    <source>
        <tissue evidence="2">Whole body</tissue>
    </source>
</reference>
<dbReference type="EMBL" id="NEVH01015855">
    <property type="protein sequence ID" value="PNF26434.1"/>
    <property type="molecule type" value="Genomic_DNA"/>
</dbReference>
<dbReference type="AlphaFoldDB" id="A0A2J7QCY5"/>
<sequence length="273" mass="30164">MGTGSSHNQVVIETLPDPVTGDFDSTDVVITKEVRRPVRQATIEKIVTETGAEVGKVRQDPDGLLDATSLHNDDELKDIQDLEQTFDSLGIPLSNNRNSDEVNHKIPNEHLHERDIAPLKTKWSDVKAGVPTSQNSSERNKHRGTAVSGVTDGGGVITSRSSSGPQARLDIPTTALLDKNNDNNNNTKSAPTKFTWNLAEPTKSSDEWIYQRNTVDGFDPDKFRKANKKDAPHEIKSSSSLMDDMVMLHPHSVPEYDVSEQQILDSIEKEFVS</sequence>
<gene>
    <name evidence="2" type="ORF">B7P43_G16506</name>
</gene>